<evidence type="ECO:0000313" key="4">
    <source>
        <dbReference type="Proteomes" id="UP001496627"/>
    </source>
</evidence>
<dbReference type="EMBL" id="JBEAAL010000042">
    <property type="protein sequence ID" value="MEQ1409377.1"/>
    <property type="molecule type" value="Genomic_DNA"/>
</dbReference>
<dbReference type="SUPFAM" id="SSF53474">
    <property type="entry name" value="alpha/beta-Hydrolases"/>
    <property type="match status" value="1"/>
</dbReference>
<gene>
    <name evidence="3" type="ORF">ABK249_31210</name>
</gene>
<evidence type="ECO:0000256" key="1">
    <source>
        <dbReference type="SAM" id="Phobius"/>
    </source>
</evidence>
<sequence>MRKSFLSWRAIIMVTMVLITAFGVMLMAGPRLPAGGFPAFDKARLGTDMDAYLATAEGRFSDIRPGAARHIVWADPATKARTPFAIIYIHGFSASAEEVRPLPDRVASALGANLYFARLAGHGRTAQAMGEATLEDWMADFSEALAIGEALGDRVIVMATSTGASLATLALADPQIASRVSAAVFLSPNYGINSFGAFLLATPVAPQLSRLLLGSTRSFTPYNERHAANWTTEYPTVALLPMAGLVKLSVESPIERIGTPALFLYSARDQIVRPDKVRAIAGRWGGPHEIVDVGTTGDPMNHVIAGDIISPATTGPLADKITAWLKKTLGVR</sequence>
<protein>
    <submittedName>
        <fullName evidence="3">Alpha/beta fold hydrolase</fullName>
    </submittedName>
</protein>
<keyword evidence="1" id="KW-1133">Transmembrane helix</keyword>
<organism evidence="3 4">
    <name type="scientific">Neorhizobium phenanthreniclasticum</name>
    <dbReference type="NCBI Taxonomy" id="3157917"/>
    <lineage>
        <taxon>Bacteria</taxon>
        <taxon>Pseudomonadati</taxon>
        <taxon>Pseudomonadota</taxon>
        <taxon>Alphaproteobacteria</taxon>
        <taxon>Hyphomicrobiales</taxon>
        <taxon>Rhizobiaceae</taxon>
        <taxon>Rhizobium/Agrobacterium group</taxon>
        <taxon>Neorhizobium</taxon>
    </lineage>
</organism>
<keyword evidence="1" id="KW-0812">Transmembrane</keyword>
<proteinExistence type="predicted"/>
<dbReference type="Proteomes" id="UP001496627">
    <property type="component" value="Unassembled WGS sequence"/>
</dbReference>
<accession>A0ABV0MC50</accession>
<feature type="transmembrane region" description="Helical" evidence="1">
    <location>
        <begin position="6"/>
        <end position="28"/>
    </location>
</feature>
<feature type="domain" description="AB hydrolase-1" evidence="2">
    <location>
        <begin position="86"/>
        <end position="294"/>
    </location>
</feature>
<dbReference type="Pfam" id="PF12697">
    <property type="entry name" value="Abhydrolase_6"/>
    <property type="match status" value="1"/>
</dbReference>
<keyword evidence="1" id="KW-0472">Membrane</keyword>
<keyword evidence="4" id="KW-1185">Reference proteome</keyword>
<evidence type="ECO:0000259" key="2">
    <source>
        <dbReference type="Pfam" id="PF12697"/>
    </source>
</evidence>
<dbReference type="Gene3D" id="3.40.50.1820">
    <property type="entry name" value="alpha/beta hydrolase"/>
    <property type="match status" value="1"/>
</dbReference>
<dbReference type="InterPro" id="IPR000073">
    <property type="entry name" value="AB_hydrolase_1"/>
</dbReference>
<name>A0ABV0MC50_9HYPH</name>
<evidence type="ECO:0000313" key="3">
    <source>
        <dbReference type="EMBL" id="MEQ1409377.1"/>
    </source>
</evidence>
<keyword evidence="3" id="KW-0378">Hydrolase</keyword>
<reference evidence="3 4" key="1">
    <citation type="submission" date="2024-05" db="EMBL/GenBank/DDBJ databases">
        <title>Neorhizobium sp. Rsf11, a plant growth promoting and heavy metal resistant PAH-degrader.</title>
        <authorList>
            <person name="Golubev S.N."/>
            <person name="Muratova A.Y."/>
            <person name="Markelova M.I."/>
        </authorList>
    </citation>
    <scope>NUCLEOTIDE SEQUENCE [LARGE SCALE GENOMIC DNA]</scope>
    <source>
        <strain evidence="3 4">Rsf11</strain>
    </source>
</reference>
<dbReference type="RefSeq" id="WP_227702631.1">
    <property type="nucleotide sequence ID" value="NZ_JBEAAL010000042.1"/>
</dbReference>
<dbReference type="GO" id="GO:0016787">
    <property type="term" value="F:hydrolase activity"/>
    <property type="evidence" value="ECO:0007669"/>
    <property type="project" value="UniProtKB-KW"/>
</dbReference>
<dbReference type="InterPro" id="IPR029058">
    <property type="entry name" value="AB_hydrolase_fold"/>
</dbReference>
<comment type="caution">
    <text evidence="3">The sequence shown here is derived from an EMBL/GenBank/DDBJ whole genome shotgun (WGS) entry which is preliminary data.</text>
</comment>